<protein>
    <recommendedName>
        <fullName evidence="5">Integrase</fullName>
    </recommendedName>
</protein>
<dbReference type="GO" id="GO:0006310">
    <property type="term" value="P:DNA recombination"/>
    <property type="evidence" value="ECO:0007669"/>
    <property type="project" value="UniProtKB-KW"/>
</dbReference>
<feature type="region of interest" description="Disordered" evidence="2">
    <location>
        <begin position="691"/>
        <end position="713"/>
    </location>
</feature>
<dbReference type="EMBL" id="JACHIT010000002">
    <property type="protein sequence ID" value="MBB5916792.1"/>
    <property type="molecule type" value="Genomic_DNA"/>
</dbReference>
<organism evidence="3 4">
    <name type="scientific">Nocardia transvalensis</name>
    <dbReference type="NCBI Taxonomy" id="37333"/>
    <lineage>
        <taxon>Bacteria</taxon>
        <taxon>Bacillati</taxon>
        <taxon>Actinomycetota</taxon>
        <taxon>Actinomycetes</taxon>
        <taxon>Mycobacteriales</taxon>
        <taxon>Nocardiaceae</taxon>
        <taxon>Nocardia</taxon>
    </lineage>
</organism>
<keyword evidence="4" id="KW-1185">Reference proteome</keyword>
<comment type="caution">
    <text evidence="3">The sequence shown here is derived from an EMBL/GenBank/DDBJ whole genome shotgun (WGS) entry which is preliminary data.</text>
</comment>
<keyword evidence="1" id="KW-0233">DNA recombination</keyword>
<dbReference type="Gene3D" id="1.10.443.10">
    <property type="entry name" value="Intergrase catalytic core"/>
    <property type="match status" value="1"/>
</dbReference>
<sequence length="713" mass="78031">MNTPAPELDSYVLPLPTPDSLVVTDRYVSTINGHLNSRYRDPVWSLGALTGNPSSGRPAIRWHHCRHEGLREQLRLVAWTMINGRLRPSFVAERSHRIRARISVQTVKSTVQQWIQLAEWLNSHGITSLAECRGNVFDAYAQRLLAPAADLRSHRVQHVLTALTRLWAFDQLCARPTGIARPPWDIHGTDDYLTAARHAGGENSTEPVAEQTLGPLLVWAMRMVDDFADDILAARTEHQRLLTAATTNRCTPAGEAELRAFLDPVLAAERPVPAIAMRGGRGLAATYLAGRTGASLKQVKNYASRHRARAAAAQRPGPCPLDTPITGRIAGAPWRDAIDIDEVNTLVRHLGTAAFIVCAYLTGMRPGEVLGLRAGCCPDPVPGADGTSGRHVVRGNEFKSAFDEDGNHLSTGIERDVGWVAIAPVVNAVRVLERMVPAGHLLFDHATHDRMKRPGTGSLKPVTLHKRIRDFIAWANTQADRHHRTSETIPPDPHGPIGVSRFRRSLAWHIARRPNGTAALAIQYGHLRTTVSAGYAARGRGGIHELLDIETARAVADTVTTLHDDLQAGGGVSGPAARRAITAATTAPRFTGTTITATTARRLLANKDARLYDNPHALLLCHYTRERALCHRDEVADTPTLDHCVPGCGNIARTDDHAHQLRRRANILDQQAAHIPGPLADRLHANAEKLRGHAENHDRTRITRDSITEGHSR</sequence>
<evidence type="ECO:0000313" key="4">
    <source>
        <dbReference type="Proteomes" id="UP000540412"/>
    </source>
</evidence>
<dbReference type="AlphaFoldDB" id="A0A7W9PIG3"/>
<dbReference type="GO" id="GO:0003677">
    <property type="term" value="F:DNA binding"/>
    <property type="evidence" value="ECO:0007669"/>
    <property type="project" value="InterPro"/>
</dbReference>
<evidence type="ECO:0008006" key="5">
    <source>
        <dbReference type="Google" id="ProtNLM"/>
    </source>
</evidence>
<gene>
    <name evidence="3" type="ORF">BJY24_005704</name>
</gene>
<evidence type="ECO:0000256" key="1">
    <source>
        <dbReference type="ARBA" id="ARBA00023172"/>
    </source>
</evidence>
<dbReference type="InterPro" id="IPR011010">
    <property type="entry name" value="DNA_brk_join_enz"/>
</dbReference>
<dbReference type="GO" id="GO:0015074">
    <property type="term" value="P:DNA integration"/>
    <property type="evidence" value="ECO:0007669"/>
    <property type="project" value="InterPro"/>
</dbReference>
<dbReference type="RefSeq" id="WP_040754025.1">
    <property type="nucleotide sequence ID" value="NZ_JACHIT010000002.1"/>
</dbReference>
<proteinExistence type="predicted"/>
<evidence type="ECO:0000313" key="3">
    <source>
        <dbReference type="EMBL" id="MBB5916792.1"/>
    </source>
</evidence>
<dbReference type="SUPFAM" id="SSF56349">
    <property type="entry name" value="DNA breaking-rejoining enzymes"/>
    <property type="match status" value="1"/>
</dbReference>
<accession>A0A7W9PIG3</accession>
<dbReference type="Proteomes" id="UP000540412">
    <property type="component" value="Unassembled WGS sequence"/>
</dbReference>
<name>A0A7W9PIG3_9NOCA</name>
<dbReference type="InterPro" id="IPR013762">
    <property type="entry name" value="Integrase-like_cat_sf"/>
</dbReference>
<reference evidence="3 4" key="1">
    <citation type="submission" date="2020-08" db="EMBL/GenBank/DDBJ databases">
        <title>Sequencing the genomes of 1000 actinobacteria strains.</title>
        <authorList>
            <person name="Klenk H.-P."/>
        </authorList>
    </citation>
    <scope>NUCLEOTIDE SEQUENCE [LARGE SCALE GENOMIC DNA]</scope>
    <source>
        <strain evidence="3 4">DSM 43582</strain>
    </source>
</reference>
<evidence type="ECO:0000256" key="2">
    <source>
        <dbReference type="SAM" id="MobiDB-lite"/>
    </source>
</evidence>